<evidence type="ECO:0000256" key="2">
    <source>
        <dbReference type="ARBA" id="ARBA00022670"/>
    </source>
</evidence>
<evidence type="ECO:0000313" key="6">
    <source>
        <dbReference type="EMBL" id="RCV26284.1"/>
    </source>
</evidence>
<dbReference type="SUPFAM" id="SSF54001">
    <property type="entry name" value="Cysteine proteinases"/>
    <property type="match status" value="1"/>
</dbReference>
<dbReference type="Gene3D" id="3.40.395.10">
    <property type="entry name" value="Adenoviral Proteinase, Chain A"/>
    <property type="match status" value="1"/>
</dbReference>
<reference evidence="6" key="2">
    <citation type="submission" date="2015-07" db="EMBL/GenBank/DDBJ databases">
        <authorList>
            <person name="Noorani M."/>
        </authorList>
    </citation>
    <scope>NUCLEOTIDE SEQUENCE</scope>
    <source>
        <strain evidence="6">Yugu1</strain>
    </source>
</reference>
<feature type="compositionally biased region" description="Polar residues" evidence="4">
    <location>
        <begin position="311"/>
        <end position="331"/>
    </location>
</feature>
<dbReference type="EMBL" id="CM003532">
    <property type="protein sequence ID" value="RCV26281.1"/>
    <property type="molecule type" value="Genomic_DNA"/>
</dbReference>
<evidence type="ECO:0000259" key="5">
    <source>
        <dbReference type="PROSITE" id="PS50600"/>
    </source>
</evidence>
<dbReference type="InterPro" id="IPR038765">
    <property type="entry name" value="Papain-like_cys_pep_sf"/>
</dbReference>
<feature type="compositionally biased region" description="Basic and acidic residues" evidence="4">
    <location>
        <begin position="334"/>
        <end position="345"/>
    </location>
</feature>
<feature type="compositionally biased region" description="Polar residues" evidence="4">
    <location>
        <begin position="255"/>
        <end position="273"/>
    </location>
</feature>
<evidence type="ECO:0000256" key="4">
    <source>
        <dbReference type="SAM" id="MobiDB-lite"/>
    </source>
</evidence>
<sequence length="721" mass="81562">MESSDTVPLQSEGVQQGSPRICSTRRTDTCQRLVNRMPINPKLAVFESTQERFEVLLRPELRSSYPVGGGPGSSFQQLPNRNVPQQSYVPDDPGADFIVVDHAPGCNKSVRRMKNAADDRTGVVDRRRKKFRSSHRYSKEKNSAADNSRRLTDYFLAQDGTEAPPRPRNFNVGLDDMTNVPKIRIPRLRDLLSRPLGCLTGHPLQAFNELFDQFDQTLSENTCAIQASLCNIARAPYRLAEKCGPVIEELIAAQRSASDPNNIGETSRRNNSGTEDDFVDPHNDQLFEHGNCGVFRTPSSCYRDDVLRDGNGQNSYTTDPATSKTGGTTPCTKPHQEACRDDHARTTTCSDHIPPSSSLPDSNHDMNRTNNLIDAIYCEEQSNHMHTLPSPRTTQFEDQAKTDQNNMVSGTLHVSEQRTGKRMTRKPAKYSSPFKYGIMSRPAPNVDAATSLFGHMCADDSTLKSMPVIQFGSTPLTCDMIAQSFADGAIPDSTFITGFVKCLSYDDYWIRPEWHGYRIFFDADLSAILNVEWHKRDSSEPKYSQFAAVTAIQRCLPFTDLKKTKMILLPVLHQHHWSVYCVNFGQSRIDVLDSFLYNPESDNNWDNYHLEFGKKIMHRLSDALSIAAPLKFKSFKNWRHVPVKVPVQKATSDSAFFAMKFLEFYDGDGHGSLHTSIAAERSKELRAETLYYLTFHKQNKVVALPDEILQYRRDDHHPFFY</sequence>
<evidence type="ECO:0000256" key="3">
    <source>
        <dbReference type="ARBA" id="ARBA00022801"/>
    </source>
</evidence>
<dbReference type="GO" id="GO:0008234">
    <property type="term" value="F:cysteine-type peptidase activity"/>
    <property type="evidence" value="ECO:0007669"/>
    <property type="project" value="InterPro"/>
</dbReference>
<organism evidence="6">
    <name type="scientific">Setaria italica</name>
    <name type="common">Foxtail millet</name>
    <name type="synonym">Panicum italicum</name>
    <dbReference type="NCBI Taxonomy" id="4555"/>
    <lineage>
        <taxon>Eukaryota</taxon>
        <taxon>Viridiplantae</taxon>
        <taxon>Streptophyta</taxon>
        <taxon>Embryophyta</taxon>
        <taxon>Tracheophyta</taxon>
        <taxon>Spermatophyta</taxon>
        <taxon>Magnoliopsida</taxon>
        <taxon>Liliopsida</taxon>
        <taxon>Poales</taxon>
        <taxon>Poaceae</taxon>
        <taxon>PACMAD clade</taxon>
        <taxon>Panicoideae</taxon>
        <taxon>Panicodae</taxon>
        <taxon>Paniceae</taxon>
        <taxon>Cenchrinae</taxon>
        <taxon>Setaria</taxon>
    </lineage>
</organism>
<dbReference type="EMBL" id="CM003532">
    <property type="protein sequence ID" value="RCV26283.1"/>
    <property type="molecule type" value="Genomic_DNA"/>
</dbReference>
<dbReference type="OrthoDB" id="682561at2759"/>
<reference evidence="6" key="1">
    <citation type="journal article" date="2012" name="Nat. Biotechnol.">
        <title>Reference genome sequence of the model plant Setaria.</title>
        <authorList>
            <person name="Bennetzen J.L."/>
            <person name="Schmutz J."/>
            <person name="Wang H."/>
            <person name="Percifield R."/>
            <person name="Hawkins J."/>
            <person name="Pontaroli A.C."/>
            <person name="Estep M."/>
            <person name="Feng L."/>
            <person name="Vaughn J.N."/>
            <person name="Grimwood J."/>
            <person name="Jenkins J."/>
            <person name="Barry K."/>
            <person name="Lindquist E."/>
            <person name="Hellsten U."/>
            <person name="Deshpande S."/>
            <person name="Wang X."/>
            <person name="Wu X."/>
            <person name="Mitros T."/>
            <person name="Triplett J."/>
            <person name="Yang X."/>
            <person name="Ye C.Y."/>
            <person name="Mauro-Herrera M."/>
            <person name="Wang L."/>
            <person name="Li P."/>
            <person name="Sharma M."/>
            <person name="Sharma R."/>
            <person name="Ronald P.C."/>
            <person name="Panaud O."/>
            <person name="Kellogg E.A."/>
            <person name="Brutnell T.P."/>
            <person name="Doust A.N."/>
            <person name="Tuskan G.A."/>
            <person name="Rokhsar D."/>
            <person name="Devos K.M."/>
        </authorList>
    </citation>
    <scope>NUCLEOTIDE SEQUENCE [LARGE SCALE GENOMIC DNA]</scope>
    <source>
        <strain evidence="6">Yugu1</strain>
    </source>
</reference>
<dbReference type="EMBL" id="CM003532">
    <property type="protein sequence ID" value="RCV26284.1"/>
    <property type="molecule type" value="Genomic_DNA"/>
</dbReference>
<dbReference type="GO" id="GO:0006508">
    <property type="term" value="P:proteolysis"/>
    <property type="evidence" value="ECO:0007669"/>
    <property type="project" value="UniProtKB-KW"/>
</dbReference>
<gene>
    <name evidence="6" type="ORF">SETIT_5G232900v2</name>
</gene>
<accession>A0A368R879</accession>
<proteinExistence type="inferred from homology"/>
<name>A0A368R879_SETIT</name>
<keyword evidence="2" id="KW-0645">Protease</keyword>
<dbReference type="EMBL" id="CM003532">
    <property type="protein sequence ID" value="RCV26282.1"/>
    <property type="molecule type" value="Genomic_DNA"/>
</dbReference>
<feature type="region of interest" description="Disordered" evidence="4">
    <location>
        <begin position="309"/>
        <end position="368"/>
    </location>
</feature>
<feature type="compositionally biased region" description="Polar residues" evidence="4">
    <location>
        <begin position="1"/>
        <end position="18"/>
    </location>
</feature>
<feature type="domain" description="Ubiquitin-like protease family profile" evidence="5">
    <location>
        <begin position="469"/>
        <end position="665"/>
    </location>
</feature>
<feature type="region of interest" description="Disordered" evidence="4">
    <location>
        <begin position="255"/>
        <end position="283"/>
    </location>
</feature>
<feature type="compositionally biased region" description="Basic and acidic residues" evidence="4">
    <location>
        <begin position="137"/>
        <end position="150"/>
    </location>
</feature>
<dbReference type="PROSITE" id="PS50600">
    <property type="entry name" value="ULP_PROTEASE"/>
    <property type="match status" value="1"/>
</dbReference>
<feature type="region of interest" description="Disordered" evidence="4">
    <location>
        <begin position="111"/>
        <end position="150"/>
    </location>
</feature>
<dbReference type="InterPro" id="IPR003653">
    <property type="entry name" value="Peptidase_C48_C"/>
</dbReference>
<feature type="compositionally biased region" description="Basic residues" evidence="4">
    <location>
        <begin position="126"/>
        <end position="136"/>
    </location>
</feature>
<dbReference type="AlphaFoldDB" id="A0A368R879"/>
<keyword evidence="3" id="KW-0378">Hydrolase</keyword>
<comment type="similarity">
    <text evidence="1">Belongs to the peptidase C48 family.</text>
</comment>
<feature type="compositionally biased region" description="Basic and acidic residues" evidence="4">
    <location>
        <begin position="115"/>
        <end position="125"/>
    </location>
</feature>
<evidence type="ECO:0000256" key="1">
    <source>
        <dbReference type="ARBA" id="ARBA00005234"/>
    </source>
</evidence>
<protein>
    <recommendedName>
        <fullName evidence="5">Ubiquitin-like protease family profile domain-containing protein</fullName>
    </recommendedName>
</protein>
<feature type="region of interest" description="Disordered" evidence="4">
    <location>
        <begin position="1"/>
        <end position="23"/>
    </location>
</feature>
<dbReference type="Pfam" id="PF02902">
    <property type="entry name" value="Peptidase_C48"/>
    <property type="match status" value="1"/>
</dbReference>
<feature type="compositionally biased region" description="Polar residues" evidence="4">
    <location>
        <begin position="346"/>
        <end position="361"/>
    </location>
</feature>